<proteinExistence type="predicted"/>
<dbReference type="GO" id="GO:0004386">
    <property type="term" value="F:helicase activity"/>
    <property type="evidence" value="ECO:0007669"/>
    <property type="project" value="UniProtKB-KW"/>
</dbReference>
<organism evidence="3 4">
    <name type="scientific">Halanaerobacter jeridensis</name>
    <dbReference type="NCBI Taxonomy" id="706427"/>
    <lineage>
        <taxon>Bacteria</taxon>
        <taxon>Bacillati</taxon>
        <taxon>Bacillota</taxon>
        <taxon>Clostridia</taxon>
        <taxon>Halanaerobiales</taxon>
        <taxon>Halobacteroidaceae</taxon>
        <taxon>Halanaerobacter</taxon>
    </lineage>
</organism>
<gene>
    <name evidence="3" type="ORF">JOC47_002988</name>
</gene>
<dbReference type="PROSITE" id="PS51192">
    <property type="entry name" value="HELICASE_ATP_BIND_1"/>
    <property type="match status" value="1"/>
</dbReference>
<protein>
    <submittedName>
        <fullName evidence="3">Superfamily II DNA or RNA helicase</fullName>
    </submittedName>
</protein>
<evidence type="ECO:0000259" key="2">
    <source>
        <dbReference type="PROSITE" id="PS51194"/>
    </source>
</evidence>
<dbReference type="GO" id="GO:0005829">
    <property type="term" value="C:cytosol"/>
    <property type="evidence" value="ECO:0007669"/>
    <property type="project" value="TreeGrafter"/>
</dbReference>
<dbReference type="SMART" id="SM00507">
    <property type="entry name" value="HNHc"/>
    <property type="match status" value="1"/>
</dbReference>
<dbReference type="InterPro" id="IPR003615">
    <property type="entry name" value="HNH_nuc"/>
</dbReference>
<dbReference type="SMART" id="SM00490">
    <property type="entry name" value="HELICc"/>
    <property type="match status" value="1"/>
</dbReference>
<dbReference type="SUPFAM" id="SSF52540">
    <property type="entry name" value="P-loop containing nucleoside triphosphate hydrolases"/>
    <property type="match status" value="1"/>
</dbReference>
<dbReference type="InterPro" id="IPR006935">
    <property type="entry name" value="Helicase/UvrB_N"/>
</dbReference>
<keyword evidence="3" id="KW-0378">Hydrolase</keyword>
<evidence type="ECO:0000313" key="3">
    <source>
        <dbReference type="EMBL" id="MBM7558118.1"/>
    </source>
</evidence>
<dbReference type="InterPro" id="IPR027417">
    <property type="entry name" value="P-loop_NTPase"/>
</dbReference>
<feature type="domain" description="Helicase ATP-binding" evidence="1">
    <location>
        <begin position="131"/>
        <end position="304"/>
    </location>
</feature>
<dbReference type="PANTHER" id="PTHR47396:SF1">
    <property type="entry name" value="ATP-DEPENDENT HELICASE IRC3-RELATED"/>
    <property type="match status" value="1"/>
</dbReference>
<dbReference type="Gene3D" id="3.40.50.300">
    <property type="entry name" value="P-loop containing nucleotide triphosphate hydrolases"/>
    <property type="match status" value="2"/>
</dbReference>
<sequence length="841" mass="98149">MNFDVRKSENFEEGVRQVVMGIKKEIENRDNSLIYMKFKTFLGKFGYERRSNKLLNIVDECLNEYNIVVVNNSTSNQEVNWDDLSYDENITFKFENQVINNNAGKIKVASGDNPFNLYLHQQEAIKSMNRKYKRLDSFSGMLAIPTGGGKTLTAMQWLLRNAIGRNKKVLWIAHRHELLNQAFSALNKNAFSDLVKNIKDFRYRIISGQHDRPVNIQNNDDFIIASKDSLYCNMDYLINNWANSEEEIFLVVDEAHHATAKTYRKVINEVKNKVSKFNLLGLTATPFRSSDKEQGLLKKIFKDDILYKVDLEQLINRGILSAPIFKEYNTELNIHRELTDQDVKNIQSFDLKGDIAKKIASSKERNNRIVSHYIENKNKYGKLLVFTIDIDHAITLNKLFNRRGVSSEYIVSSIKNVHGVSVSQEDNQRKVKRFREGEVDVLVNVNILTEGVDLPDVETVFLTRPTISSILMTQMIGRALRGQKAGGTEEAYIVSFIDNWRDKINWVNPEKLYIEENVDFNNETAETREKLIRLISIEKIEEFASMMDDSIDTSRLEAIDFLERIPIGLYSFSVLVSNKKTREDMTKNCEVLVYDDMHDSYKEFINELERLFDFNNLNSKEKLSGDELEELCNEVENEFFIGKDFTLDYKREDIKDILRYYAFKGVEPRFYEFKNRKKFDLSKEAKYIFENDLGGREEANYINDLWDSEEKSWWKILFNHNKDYFISQLSKEKKKLQFPNLIDGKNENPKVEYDLVELENLSMSELRKKAPKHFRKLHNAVYARAKDEEGYYNSAISDFRSKSKLPFQIDHIIPMSKGGKTTLDNLQLLTKKENAKKSDNV</sequence>
<dbReference type="Proteomes" id="UP000774000">
    <property type="component" value="Unassembled WGS sequence"/>
</dbReference>
<dbReference type="EMBL" id="JAFBDQ010000026">
    <property type="protein sequence ID" value="MBM7558118.1"/>
    <property type="molecule type" value="Genomic_DNA"/>
</dbReference>
<dbReference type="SMART" id="SM00487">
    <property type="entry name" value="DEXDc"/>
    <property type="match status" value="1"/>
</dbReference>
<dbReference type="GO" id="GO:0008270">
    <property type="term" value="F:zinc ion binding"/>
    <property type="evidence" value="ECO:0007669"/>
    <property type="project" value="InterPro"/>
</dbReference>
<dbReference type="InterPro" id="IPR002711">
    <property type="entry name" value="HNH"/>
</dbReference>
<dbReference type="InterPro" id="IPR001650">
    <property type="entry name" value="Helicase_C-like"/>
</dbReference>
<accession>A0A938XQM9</accession>
<keyword evidence="4" id="KW-1185">Reference proteome</keyword>
<dbReference type="PANTHER" id="PTHR47396">
    <property type="entry name" value="TYPE I RESTRICTION ENZYME ECOKI R PROTEIN"/>
    <property type="match status" value="1"/>
</dbReference>
<dbReference type="CDD" id="cd00085">
    <property type="entry name" value="HNHc"/>
    <property type="match status" value="1"/>
</dbReference>
<dbReference type="Pfam" id="PF01844">
    <property type="entry name" value="HNH"/>
    <property type="match status" value="1"/>
</dbReference>
<dbReference type="Gene3D" id="1.10.30.50">
    <property type="match status" value="1"/>
</dbReference>
<keyword evidence="3" id="KW-0347">Helicase</keyword>
<dbReference type="GO" id="GO:0005524">
    <property type="term" value="F:ATP binding"/>
    <property type="evidence" value="ECO:0007669"/>
    <property type="project" value="InterPro"/>
</dbReference>
<dbReference type="PROSITE" id="PS51194">
    <property type="entry name" value="HELICASE_CTER"/>
    <property type="match status" value="1"/>
</dbReference>
<dbReference type="RefSeq" id="WP_204703127.1">
    <property type="nucleotide sequence ID" value="NZ_JAFBDQ010000026.1"/>
</dbReference>
<comment type="caution">
    <text evidence="3">The sequence shown here is derived from an EMBL/GenBank/DDBJ whole genome shotgun (WGS) entry which is preliminary data.</text>
</comment>
<dbReference type="Pfam" id="PF04851">
    <property type="entry name" value="ResIII"/>
    <property type="match status" value="1"/>
</dbReference>
<evidence type="ECO:0000313" key="4">
    <source>
        <dbReference type="Proteomes" id="UP000774000"/>
    </source>
</evidence>
<dbReference type="Pfam" id="PF00271">
    <property type="entry name" value="Helicase_C"/>
    <property type="match status" value="1"/>
</dbReference>
<dbReference type="GO" id="GO:0004519">
    <property type="term" value="F:endonuclease activity"/>
    <property type="evidence" value="ECO:0007669"/>
    <property type="project" value="InterPro"/>
</dbReference>
<feature type="domain" description="Helicase C-terminal" evidence="2">
    <location>
        <begin position="368"/>
        <end position="551"/>
    </location>
</feature>
<dbReference type="InterPro" id="IPR014001">
    <property type="entry name" value="Helicase_ATP-bd"/>
</dbReference>
<dbReference type="InterPro" id="IPR050742">
    <property type="entry name" value="Helicase_Restrict-Modif_Enz"/>
</dbReference>
<keyword evidence="3" id="KW-0547">Nucleotide-binding</keyword>
<dbReference type="GO" id="GO:0016787">
    <property type="term" value="F:hydrolase activity"/>
    <property type="evidence" value="ECO:0007669"/>
    <property type="project" value="InterPro"/>
</dbReference>
<keyword evidence="3" id="KW-0067">ATP-binding</keyword>
<dbReference type="AlphaFoldDB" id="A0A938XQM9"/>
<evidence type="ECO:0000259" key="1">
    <source>
        <dbReference type="PROSITE" id="PS51192"/>
    </source>
</evidence>
<name>A0A938XQM9_9FIRM</name>
<reference evidence="3" key="1">
    <citation type="submission" date="2021-01" db="EMBL/GenBank/DDBJ databases">
        <title>Genomic Encyclopedia of Type Strains, Phase IV (KMG-IV): sequencing the most valuable type-strain genomes for metagenomic binning, comparative biology and taxonomic classification.</title>
        <authorList>
            <person name="Goeker M."/>
        </authorList>
    </citation>
    <scope>NUCLEOTIDE SEQUENCE</scope>
    <source>
        <strain evidence="3">DSM 23230</strain>
    </source>
</reference>
<dbReference type="GO" id="GO:0003677">
    <property type="term" value="F:DNA binding"/>
    <property type="evidence" value="ECO:0007669"/>
    <property type="project" value="InterPro"/>
</dbReference>